<dbReference type="Gene3D" id="3.40.50.2000">
    <property type="entry name" value="Glycogen Phosphorylase B"/>
    <property type="match status" value="2"/>
</dbReference>
<dbReference type="SUPFAM" id="SSF53756">
    <property type="entry name" value="UDP-Glycosyltransferase/glycogen phosphorylase"/>
    <property type="match status" value="1"/>
</dbReference>
<dbReference type="AlphaFoldDB" id="A0AAX3MAK5"/>
<dbReference type="EC" id="2.4.-.-" evidence="2"/>
<feature type="domain" description="Glycosyl transferase family 1" evidence="1">
    <location>
        <begin position="192"/>
        <end position="362"/>
    </location>
</feature>
<sequence length="408" mass="47645">MKKLLYIGKFGLPNMAAGIRVYNLGILFKQLDIETTYICDIPSPIEDKEQIFYKGFNYYFINSKLYKKYSPIDKVKELFTAKDLYDKVKRYCEKEKPEIILLYNDAGPLTKKLIKYCEEKNIILGADVTEWYSLKQKGFTQTMKAFLVNFRIRFLDKKLKFILAVSPFLYSYYKKQEKKVYWVPPLFEYQEKSSKTTSEKGFLNIVYAGMMGKKDILLPLLDVVKIINFKEIKVRLSIAGDISSELEKVWKIKNYDKYGIKLLGYLENEKVKEIILQSDITVLFRKNLKYAKAGFSSKVAEAFTLGIPVICNKVGGTDLVIEHLYNGYLINKINEKNILNALNKLLLMSKEEKIEIKENAFKTAQKLFIISKYFEGREYEDSKNNIEIFTLLKKSNKIVEEILQRNGE</sequence>
<dbReference type="Proteomes" id="UP001214996">
    <property type="component" value="Chromosome"/>
</dbReference>
<keyword evidence="2" id="KW-0808">Transferase</keyword>
<name>A0AAX3MAK5_FUSNU</name>
<keyword evidence="2" id="KW-0328">Glycosyltransferase</keyword>
<evidence type="ECO:0000313" key="3">
    <source>
        <dbReference type="Proteomes" id="UP001214996"/>
    </source>
</evidence>
<gene>
    <name evidence="2" type="ORF">PSR69_08890</name>
</gene>
<dbReference type="PANTHER" id="PTHR12526">
    <property type="entry name" value="GLYCOSYLTRANSFERASE"/>
    <property type="match status" value="1"/>
</dbReference>
<dbReference type="GO" id="GO:0016757">
    <property type="term" value="F:glycosyltransferase activity"/>
    <property type="evidence" value="ECO:0007669"/>
    <property type="project" value="UniProtKB-KW"/>
</dbReference>
<dbReference type="Pfam" id="PF00534">
    <property type="entry name" value="Glycos_transf_1"/>
    <property type="match status" value="1"/>
</dbReference>
<reference evidence="2" key="1">
    <citation type="submission" date="2023-02" db="EMBL/GenBank/DDBJ databases">
        <title>Pan-genomic study of Fusobacterium nucleatum reveals the distribution of pathogenic genes and functional clusters at subspecies and strain levels.</title>
        <authorList>
            <person name="Feng Q."/>
            <person name="Sun T."/>
        </authorList>
    </citation>
    <scope>NUCLEOTIDE SEQUENCE</scope>
    <source>
        <strain evidence="2">FNV</strain>
    </source>
</reference>
<protein>
    <submittedName>
        <fullName evidence="2">Glycosyltransferase</fullName>
        <ecNumber evidence="2">2.4.-.-</ecNumber>
    </submittedName>
</protein>
<accession>A0AAX3MAK5</accession>
<evidence type="ECO:0000313" key="2">
    <source>
        <dbReference type="EMBL" id="WDA43785.1"/>
    </source>
</evidence>
<dbReference type="EMBL" id="CP117525">
    <property type="protein sequence ID" value="WDA43785.1"/>
    <property type="molecule type" value="Genomic_DNA"/>
</dbReference>
<evidence type="ECO:0000259" key="1">
    <source>
        <dbReference type="Pfam" id="PF00534"/>
    </source>
</evidence>
<proteinExistence type="predicted"/>
<dbReference type="PANTHER" id="PTHR12526:SF630">
    <property type="entry name" value="GLYCOSYLTRANSFERASE"/>
    <property type="match status" value="1"/>
</dbReference>
<organism evidence="2 3">
    <name type="scientific">Fusobacterium nucleatum</name>
    <dbReference type="NCBI Taxonomy" id="851"/>
    <lineage>
        <taxon>Bacteria</taxon>
        <taxon>Fusobacteriati</taxon>
        <taxon>Fusobacteriota</taxon>
        <taxon>Fusobacteriia</taxon>
        <taxon>Fusobacteriales</taxon>
        <taxon>Fusobacteriaceae</taxon>
        <taxon>Fusobacterium</taxon>
    </lineage>
</organism>
<dbReference type="RefSeq" id="WP_273833268.1">
    <property type="nucleotide sequence ID" value="NZ_CP117525.1"/>
</dbReference>
<dbReference type="InterPro" id="IPR001296">
    <property type="entry name" value="Glyco_trans_1"/>
</dbReference>